<dbReference type="OrthoDB" id="4961249at2759"/>
<protein>
    <submittedName>
        <fullName evidence="2">Uncharacterized protein</fullName>
    </submittedName>
</protein>
<feature type="compositionally biased region" description="Basic and acidic residues" evidence="1">
    <location>
        <begin position="139"/>
        <end position="148"/>
    </location>
</feature>
<organism evidence="2 3">
    <name type="scientific">Claviceps pazoutovae</name>
    <dbReference type="NCBI Taxonomy" id="1649127"/>
    <lineage>
        <taxon>Eukaryota</taxon>
        <taxon>Fungi</taxon>
        <taxon>Dikarya</taxon>
        <taxon>Ascomycota</taxon>
        <taxon>Pezizomycotina</taxon>
        <taxon>Sordariomycetes</taxon>
        <taxon>Hypocreomycetidae</taxon>
        <taxon>Hypocreales</taxon>
        <taxon>Clavicipitaceae</taxon>
        <taxon>Claviceps</taxon>
    </lineage>
</organism>
<reference evidence="2 3" key="1">
    <citation type="journal article" date="2020" name="bioRxiv">
        <title>Whole genome comparisons of ergot fungi reveals the divergence and evolution of species within the genus Claviceps are the result of varying mechanisms driving genome evolution and host range expansion.</title>
        <authorList>
            <person name="Wyka S.A."/>
            <person name="Mondo S.J."/>
            <person name="Liu M."/>
            <person name="Dettman J."/>
            <person name="Nalam V."/>
            <person name="Broders K.D."/>
        </authorList>
    </citation>
    <scope>NUCLEOTIDE SEQUENCE [LARGE SCALE GENOMIC DNA]</scope>
    <source>
        <strain evidence="2 3">CCC 1485</strain>
    </source>
</reference>
<dbReference type="AlphaFoldDB" id="A0A9P7MDZ1"/>
<feature type="region of interest" description="Disordered" evidence="1">
    <location>
        <begin position="165"/>
        <end position="214"/>
    </location>
</feature>
<proteinExistence type="predicted"/>
<keyword evidence="3" id="KW-1185">Reference proteome</keyword>
<feature type="compositionally biased region" description="Pro residues" evidence="1">
    <location>
        <begin position="185"/>
        <end position="199"/>
    </location>
</feature>
<dbReference type="Proteomes" id="UP000706124">
    <property type="component" value="Unassembled WGS sequence"/>
</dbReference>
<comment type="caution">
    <text evidence="2">The sequence shown here is derived from an EMBL/GenBank/DDBJ whole genome shotgun (WGS) entry which is preliminary data.</text>
</comment>
<dbReference type="EMBL" id="SRPO01000104">
    <property type="protein sequence ID" value="KAG5941023.1"/>
    <property type="molecule type" value="Genomic_DNA"/>
</dbReference>
<evidence type="ECO:0000256" key="1">
    <source>
        <dbReference type="SAM" id="MobiDB-lite"/>
    </source>
</evidence>
<accession>A0A9P7MDZ1</accession>
<sequence>MHNLFSPCLVDRQHLEGSRSHRRRDKARIVNDVDVADDSSYEGHPAEHKRSQSHNHHSGTATRGPLIVLVSVIRYPINAVVNVMSSTLLLRERRRIIPEKKLWKKRRERKIPAWLSFVPRSREGQREIAKLYDRQEISLRNRRSDNTHHNPPPWSSISVLTSALPSDDAVPPAPSRPSSLSPFFPQAPLPPVDIVPPSPHSRGQGETVKRTNRL</sequence>
<evidence type="ECO:0000313" key="3">
    <source>
        <dbReference type="Proteomes" id="UP000706124"/>
    </source>
</evidence>
<feature type="region of interest" description="Disordered" evidence="1">
    <location>
        <begin position="34"/>
        <end position="61"/>
    </location>
</feature>
<name>A0A9P7MDZ1_9HYPO</name>
<evidence type="ECO:0000313" key="2">
    <source>
        <dbReference type="EMBL" id="KAG5941023.1"/>
    </source>
</evidence>
<gene>
    <name evidence="2" type="ORF">E4U60_000234</name>
</gene>
<feature type="compositionally biased region" description="Low complexity" evidence="1">
    <location>
        <begin position="165"/>
        <end position="184"/>
    </location>
</feature>
<feature type="region of interest" description="Disordered" evidence="1">
    <location>
        <begin position="139"/>
        <end position="158"/>
    </location>
</feature>